<proteinExistence type="inferred from homology"/>
<dbReference type="Proteomes" id="UP000001660">
    <property type="component" value="Chromosome"/>
</dbReference>
<dbReference type="Pfam" id="PF13657">
    <property type="entry name" value="Couple_hipA"/>
    <property type="match status" value="1"/>
</dbReference>
<evidence type="ECO:0000313" key="6">
    <source>
        <dbReference type="EMBL" id="CBK41292.1"/>
    </source>
</evidence>
<reference evidence="6 7" key="1">
    <citation type="journal article" date="2010" name="Proc. Natl. Acad. Sci. U.S.A.">
        <title>A Nitrospira metagenome illuminates the physiology and evolution of globally important nitrite-oxidizing bacteria.</title>
        <authorList>
            <person name="Lucker S."/>
            <person name="Wagner M."/>
            <person name="Maixner F."/>
            <person name="Pelletier E."/>
            <person name="Koch H."/>
            <person name="Vacherie B."/>
            <person name="Rattei T."/>
            <person name="Sinninghe Damste J."/>
            <person name="Spieck E."/>
            <person name="Le Paslier D."/>
            <person name="Daims H."/>
        </authorList>
    </citation>
    <scope>NUCLEOTIDE SEQUENCE [LARGE SCALE GENOMIC DNA]</scope>
</reference>
<dbReference type="KEGG" id="nde:NIDE1556"/>
<evidence type="ECO:0000259" key="4">
    <source>
        <dbReference type="Pfam" id="PF07804"/>
    </source>
</evidence>
<feature type="domain" description="HipA N-terminal subdomain 1" evidence="5">
    <location>
        <begin position="8"/>
        <end position="105"/>
    </location>
</feature>
<dbReference type="OrthoDB" id="9805913at2"/>
<gene>
    <name evidence="6" type="ORF">NIDE1556</name>
</gene>
<dbReference type="STRING" id="330214.NIDE1556"/>
<accession>D8PDI3</accession>
<dbReference type="PANTHER" id="PTHR37419">
    <property type="entry name" value="SERINE/THREONINE-PROTEIN KINASE TOXIN HIPA"/>
    <property type="match status" value="1"/>
</dbReference>
<dbReference type="InterPro" id="IPR052028">
    <property type="entry name" value="HipA_Ser/Thr_kinase"/>
</dbReference>
<dbReference type="InterPro" id="IPR012893">
    <property type="entry name" value="HipA-like_C"/>
</dbReference>
<evidence type="ECO:0000256" key="3">
    <source>
        <dbReference type="ARBA" id="ARBA00022777"/>
    </source>
</evidence>
<organism evidence="6 7">
    <name type="scientific">Nitrospira defluvii</name>
    <dbReference type="NCBI Taxonomy" id="330214"/>
    <lineage>
        <taxon>Bacteria</taxon>
        <taxon>Pseudomonadati</taxon>
        <taxon>Nitrospirota</taxon>
        <taxon>Nitrospiria</taxon>
        <taxon>Nitrospirales</taxon>
        <taxon>Nitrospiraceae</taxon>
        <taxon>Nitrospira</taxon>
    </lineage>
</organism>
<evidence type="ECO:0000259" key="5">
    <source>
        <dbReference type="Pfam" id="PF13657"/>
    </source>
</evidence>
<name>D8PDI3_9BACT</name>
<dbReference type="InterPro" id="IPR017508">
    <property type="entry name" value="HipA_N1"/>
</dbReference>
<dbReference type="AlphaFoldDB" id="D8PDI3"/>
<sequence length="401" mass="44388">MANLLWGNVYYQDRFAGVLRQEPGERISFTYDEHYLAGHHPSIAHTLPLRTDTIISQSGLPPFFDNLVAEGWLEEAQTRLLGKRRVSRFELLLAFGQDCAGAVSIIDPDPERRDAARPDDPMDIAVMSGRASLSGIQPKLALVRRDGQFRPARTDELSTHIAKFPSSRHGDLTANEYLTTKALQALLPGDDIVDLRMGHVAGFEEPALIITRFDRTDDGQRIHFEEFNQLLGYPSHAKYEGSHKSMPDFIRQTPGCLPAEIYRLYLRILAGVLLGNTDMHLKNFAMFHTEAGLRLTPAYDAVSATLYGYNTIALSIGGSAHIPIGEMKPRTLIRLGEEFGLSKQAIAMAAGQLEKRQTAARNAIAECTTGPAELRDAISTFMGKRWNGTFALIGKALSKKP</sequence>
<dbReference type="NCBIfam" id="TIGR03071">
    <property type="entry name" value="couple_hipA"/>
    <property type="match status" value="1"/>
</dbReference>
<dbReference type="Pfam" id="PF07804">
    <property type="entry name" value="HipA_C"/>
    <property type="match status" value="1"/>
</dbReference>
<feature type="domain" description="HipA-like C-terminal" evidence="4">
    <location>
        <begin position="132"/>
        <end position="355"/>
    </location>
</feature>
<keyword evidence="7" id="KW-1185">Reference proteome</keyword>
<evidence type="ECO:0000313" key="7">
    <source>
        <dbReference type="Proteomes" id="UP000001660"/>
    </source>
</evidence>
<dbReference type="GO" id="GO:0004674">
    <property type="term" value="F:protein serine/threonine kinase activity"/>
    <property type="evidence" value="ECO:0007669"/>
    <property type="project" value="TreeGrafter"/>
</dbReference>
<keyword evidence="2" id="KW-0808">Transferase</keyword>
<dbReference type="EMBL" id="FP929003">
    <property type="protein sequence ID" value="CBK41292.1"/>
    <property type="molecule type" value="Genomic_DNA"/>
</dbReference>
<comment type="similarity">
    <text evidence="1">Belongs to the HipA Ser/Thr kinase family.</text>
</comment>
<dbReference type="HOGENOM" id="CLU_030167_3_0_0"/>
<dbReference type="PANTHER" id="PTHR37419:SF1">
    <property type="entry name" value="SERINE_THREONINE-PROTEIN KINASE TOXIN HIPA"/>
    <property type="match status" value="1"/>
</dbReference>
<protein>
    <submittedName>
        <fullName evidence="6">Putative Serine kinase HipA</fullName>
    </submittedName>
</protein>
<keyword evidence="3 6" id="KW-0418">Kinase</keyword>
<evidence type="ECO:0000256" key="1">
    <source>
        <dbReference type="ARBA" id="ARBA00010164"/>
    </source>
</evidence>
<dbReference type="GO" id="GO:0005829">
    <property type="term" value="C:cytosol"/>
    <property type="evidence" value="ECO:0007669"/>
    <property type="project" value="TreeGrafter"/>
</dbReference>
<dbReference type="eggNOG" id="COG3550">
    <property type="taxonomic scope" value="Bacteria"/>
</dbReference>
<evidence type="ECO:0000256" key="2">
    <source>
        <dbReference type="ARBA" id="ARBA00022679"/>
    </source>
</evidence>